<accession>A0A2P2JD47</accession>
<proteinExistence type="predicted"/>
<sequence>MGGKITTRCLESRGTPRQLISRKLIAFSPASIIQMSASAPKLLNCSRASIVRMKYYPMRPRGPSMID</sequence>
<protein>
    <submittedName>
        <fullName evidence="1">Uncharacterized protein</fullName>
    </submittedName>
</protein>
<dbReference type="AlphaFoldDB" id="A0A2P2JD47"/>
<organism evidence="1">
    <name type="scientific">Rhizophora mucronata</name>
    <name type="common">Asiatic mangrove</name>
    <dbReference type="NCBI Taxonomy" id="61149"/>
    <lineage>
        <taxon>Eukaryota</taxon>
        <taxon>Viridiplantae</taxon>
        <taxon>Streptophyta</taxon>
        <taxon>Embryophyta</taxon>
        <taxon>Tracheophyta</taxon>
        <taxon>Spermatophyta</taxon>
        <taxon>Magnoliopsida</taxon>
        <taxon>eudicotyledons</taxon>
        <taxon>Gunneridae</taxon>
        <taxon>Pentapetalae</taxon>
        <taxon>rosids</taxon>
        <taxon>fabids</taxon>
        <taxon>Malpighiales</taxon>
        <taxon>Rhizophoraceae</taxon>
        <taxon>Rhizophora</taxon>
    </lineage>
</organism>
<dbReference type="EMBL" id="GGEC01010890">
    <property type="protein sequence ID" value="MBW91373.1"/>
    <property type="molecule type" value="Transcribed_RNA"/>
</dbReference>
<evidence type="ECO:0000313" key="1">
    <source>
        <dbReference type="EMBL" id="MBW91373.1"/>
    </source>
</evidence>
<reference evidence="1" key="1">
    <citation type="submission" date="2018-02" db="EMBL/GenBank/DDBJ databases">
        <title>Rhizophora mucronata_Transcriptome.</title>
        <authorList>
            <person name="Meera S.P."/>
            <person name="Sreeshan A."/>
            <person name="Augustine A."/>
        </authorList>
    </citation>
    <scope>NUCLEOTIDE SEQUENCE</scope>
    <source>
        <tissue evidence="1">Leaf</tissue>
    </source>
</reference>
<name>A0A2P2JD47_RHIMU</name>